<name>A0ABY8X1R3_9BACL</name>
<dbReference type="Pfam" id="PF03446">
    <property type="entry name" value="NAD_binding_2"/>
    <property type="match status" value="1"/>
</dbReference>
<evidence type="ECO:0000259" key="5">
    <source>
        <dbReference type="Pfam" id="PF14833"/>
    </source>
</evidence>
<dbReference type="InterPro" id="IPR029154">
    <property type="entry name" value="HIBADH-like_NADP-bd"/>
</dbReference>
<dbReference type="SUPFAM" id="SSF48179">
    <property type="entry name" value="6-phosphogluconate dehydrogenase C-terminal domain-like"/>
    <property type="match status" value="1"/>
</dbReference>
<evidence type="ECO:0000313" key="6">
    <source>
        <dbReference type="EMBL" id="WIV19442.1"/>
    </source>
</evidence>
<dbReference type="PANTHER" id="PTHR43060:SF15">
    <property type="entry name" value="3-HYDROXYISOBUTYRATE DEHYDROGENASE-LIKE 1, MITOCHONDRIAL-RELATED"/>
    <property type="match status" value="1"/>
</dbReference>
<evidence type="ECO:0000256" key="1">
    <source>
        <dbReference type="ARBA" id="ARBA00009080"/>
    </source>
</evidence>
<dbReference type="RefSeq" id="WP_285745547.1">
    <property type="nucleotide sequence ID" value="NZ_CP127162.1"/>
</dbReference>
<proteinExistence type="inferred from homology"/>
<gene>
    <name evidence="6" type="ORF">QPK24_01295</name>
</gene>
<reference evidence="6 7" key="1">
    <citation type="submission" date="2023-06" db="EMBL/GenBank/DDBJ databases">
        <title>Paenibacillus polygonum sp. nov., an endophytic bacterium, isolated from Polygonum lapathifolium L. in Nanji Wetland National Nature Reserve, South of Poyang Lake, Jiangxi Province, China.</title>
        <authorList>
            <person name="Yu Z."/>
        </authorList>
    </citation>
    <scope>NUCLEOTIDE SEQUENCE [LARGE SCALE GENOMIC DNA]</scope>
    <source>
        <strain evidence="6 7">C31</strain>
    </source>
</reference>
<dbReference type="Gene3D" id="3.40.50.720">
    <property type="entry name" value="NAD(P)-binding Rossmann-like Domain"/>
    <property type="match status" value="1"/>
</dbReference>
<dbReference type="EMBL" id="CP127162">
    <property type="protein sequence ID" value="WIV19442.1"/>
    <property type="molecule type" value="Genomic_DNA"/>
</dbReference>
<organism evidence="6 7">
    <name type="scientific">Paenibacillus polygoni</name>
    <dbReference type="NCBI Taxonomy" id="3050112"/>
    <lineage>
        <taxon>Bacteria</taxon>
        <taxon>Bacillati</taxon>
        <taxon>Bacillota</taxon>
        <taxon>Bacilli</taxon>
        <taxon>Bacillales</taxon>
        <taxon>Paenibacillaceae</taxon>
        <taxon>Paenibacillus</taxon>
    </lineage>
</organism>
<dbReference type="InterPro" id="IPR008927">
    <property type="entry name" value="6-PGluconate_DH-like_C_sf"/>
</dbReference>
<dbReference type="PIRSF" id="PIRSF000103">
    <property type="entry name" value="HIBADH"/>
    <property type="match status" value="1"/>
</dbReference>
<evidence type="ECO:0000256" key="2">
    <source>
        <dbReference type="ARBA" id="ARBA00023002"/>
    </source>
</evidence>
<sequence length="296" mass="31319">MIVSPKQTTVGFIGTGVMGKSMAGHLQKAGYPLHVYTRTAAKAEELIKQGTTWHESPASLAAACEVIITMVGYPKDVEEIYLGENGIIANAPSGAYLIDMTTSSPQLAARIHEEALKSGLHALDAPVSGGDIGAKNAKLSIMVGGEKADYETVSPIFGLMGENIVYQGSAGAGQHTKMCNQIAIASNMMGVCEALAYAKTSGLDPETVLKSIETGAAGSWSLSNLGPRMIAGDYEPGFFVKHFIKDMGIALSSAEEMGLQTPGLALAKSLYEELSDLGYDDKGTQILYQYYMKFSN</sequence>
<keyword evidence="3" id="KW-0520">NAD</keyword>
<evidence type="ECO:0000259" key="4">
    <source>
        <dbReference type="Pfam" id="PF03446"/>
    </source>
</evidence>
<dbReference type="EC" id="1.1.-.-" evidence="6"/>
<evidence type="ECO:0000313" key="7">
    <source>
        <dbReference type="Proteomes" id="UP001236415"/>
    </source>
</evidence>
<feature type="domain" description="6-phosphogluconate dehydrogenase NADP-binding" evidence="4">
    <location>
        <begin position="9"/>
        <end position="168"/>
    </location>
</feature>
<keyword evidence="2 6" id="KW-0560">Oxidoreductase</keyword>
<dbReference type="InterPro" id="IPR036291">
    <property type="entry name" value="NAD(P)-bd_dom_sf"/>
</dbReference>
<accession>A0ABY8X1R3</accession>
<protein>
    <submittedName>
        <fullName evidence="6">NAD(P)-dependent oxidoreductase</fullName>
        <ecNumber evidence="6">1.1.-.-</ecNumber>
    </submittedName>
</protein>
<dbReference type="PANTHER" id="PTHR43060">
    <property type="entry name" value="3-HYDROXYISOBUTYRATE DEHYDROGENASE-LIKE 1, MITOCHONDRIAL-RELATED"/>
    <property type="match status" value="1"/>
</dbReference>
<feature type="domain" description="3-hydroxyisobutyrate dehydrogenase-like NAD-binding" evidence="5">
    <location>
        <begin position="171"/>
        <end position="290"/>
    </location>
</feature>
<dbReference type="InterPro" id="IPR013328">
    <property type="entry name" value="6PGD_dom2"/>
</dbReference>
<dbReference type="InterPro" id="IPR015815">
    <property type="entry name" value="HIBADH-related"/>
</dbReference>
<keyword evidence="7" id="KW-1185">Reference proteome</keyword>
<dbReference type="Pfam" id="PF14833">
    <property type="entry name" value="NAD_binding_11"/>
    <property type="match status" value="1"/>
</dbReference>
<evidence type="ECO:0000256" key="3">
    <source>
        <dbReference type="ARBA" id="ARBA00023027"/>
    </source>
</evidence>
<dbReference type="GO" id="GO:0016491">
    <property type="term" value="F:oxidoreductase activity"/>
    <property type="evidence" value="ECO:0007669"/>
    <property type="project" value="UniProtKB-KW"/>
</dbReference>
<dbReference type="Proteomes" id="UP001236415">
    <property type="component" value="Chromosome"/>
</dbReference>
<dbReference type="SUPFAM" id="SSF51735">
    <property type="entry name" value="NAD(P)-binding Rossmann-fold domains"/>
    <property type="match status" value="1"/>
</dbReference>
<dbReference type="Gene3D" id="1.10.1040.10">
    <property type="entry name" value="N-(1-d-carboxylethyl)-l-norvaline Dehydrogenase, domain 2"/>
    <property type="match status" value="1"/>
</dbReference>
<dbReference type="InterPro" id="IPR006115">
    <property type="entry name" value="6PGDH_NADP-bd"/>
</dbReference>
<comment type="similarity">
    <text evidence="1">Belongs to the HIBADH-related family.</text>
</comment>